<organism evidence="6 7">
    <name type="scientific">Croceimicrobium hydrocarbonivorans</name>
    <dbReference type="NCBI Taxonomy" id="2761580"/>
    <lineage>
        <taxon>Bacteria</taxon>
        <taxon>Pseudomonadati</taxon>
        <taxon>Bacteroidota</taxon>
        <taxon>Flavobacteriia</taxon>
        <taxon>Flavobacteriales</taxon>
        <taxon>Owenweeksiaceae</taxon>
        <taxon>Croceimicrobium</taxon>
    </lineage>
</organism>
<evidence type="ECO:0000313" key="7">
    <source>
        <dbReference type="Proteomes" id="UP000516305"/>
    </source>
</evidence>
<evidence type="ECO:0000256" key="4">
    <source>
        <dbReference type="ARBA" id="ARBA00035204"/>
    </source>
</evidence>
<sequence>MKASVIREMTTQEISDQVAEEKINYDKLRMAHHISPLENPVELKEKRKLIARLSTELRARSEESAS</sequence>
<comment type="similarity">
    <text evidence="1 5">Belongs to the universal ribosomal protein uL29 family.</text>
</comment>
<name>A0A7H0VC97_9FLAO</name>
<keyword evidence="3 5" id="KW-0687">Ribonucleoprotein</keyword>
<evidence type="ECO:0000256" key="3">
    <source>
        <dbReference type="ARBA" id="ARBA00023274"/>
    </source>
</evidence>
<dbReference type="InterPro" id="IPR001854">
    <property type="entry name" value="Ribosomal_uL29"/>
</dbReference>
<dbReference type="NCBIfam" id="TIGR00012">
    <property type="entry name" value="L29"/>
    <property type="match status" value="1"/>
</dbReference>
<dbReference type="HAMAP" id="MF_00374">
    <property type="entry name" value="Ribosomal_uL29"/>
    <property type="match status" value="1"/>
</dbReference>
<dbReference type="Pfam" id="PF00831">
    <property type="entry name" value="Ribosomal_L29"/>
    <property type="match status" value="1"/>
</dbReference>
<evidence type="ECO:0000256" key="2">
    <source>
        <dbReference type="ARBA" id="ARBA00022980"/>
    </source>
</evidence>
<dbReference type="GO" id="GO:1990904">
    <property type="term" value="C:ribonucleoprotein complex"/>
    <property type="evidence" value="ECO:0007669"/>
    <property type="project" value="UniProtKB-KW"/>
</dbReference>
<keyword evidence="7" id="KW-1185">Reference proteome</keyword>
<dbReference type="EMBL" id="CP060139">
    <property type="protein sequence ID" value="QNR23345.1"/>
    <property type="molecule type" value="Genomic_DNA"/>
</dbReference>
<evidence type="ECO:0000256" key="5">
    <source>
        <dbReference type="HAMAP-Rule" id="MF_00374"/>
    </source>
</evidence>
<accession>A0A7H0VC97</accession>
<dbReference type="GO" id="GO:0003735">
    <property type="term" value="F:structural constituent of ribosome"/>
    <property type="evidence" value="ECO:0007669"/>
    <property type="project" value="InterPro"/>
</dbReference>
<proteinExistence type="inferred from homology"/>
<dbReference type="Proteomes" id="UP000516305">
    <property type="component" value="Chromosome"/>
</dbReference>
<dbReference type="Gene3D" id="1.10.287.310">
    <property type="match status" value="1"/>
</dbReference>
<dbReference type="InterPro" id="IPR036049">
    <property type="entry name" value="Ribosomal_uL29_sf"/>
</dbReference>
<evidence type="ECO:0000313" key="6">
    <source>
        <dbReference type="EMBL" id="QNR23345.1"/>
    </source>
</evidence>
<dbReference type="GO" id="GO:0005840">
    <property type="term" value="C:ribosome"/>
    <property type="evidence" value="ECO:0007669"/>
    <property type="project" value="UniProtKB-KW"/>
</dbReference>
<dbReference type="CDD" id="cd00427">
    <property type="entry name" value="Ribosomal_L29_HIP"/>
    <property type="match status" value="1"/>
</dbReference>
<dbReference type="GO" id="GO:0006412">
    <property type="term" value="P:translation"/>
    <property type="evidence" value="ECO:0007669"/>
    <property type="project" value="UniProtKB-UniRule"/>
</dbReference>
<gene>
    <name evidence="5 6" type="primary">rpmC</name>
    <name evidence="6" type="ORF">H4K34_13285</name>
</gene>
<reference evidence="6 7" key="1">
    <citation type="submission" date="2020-08" db="EMBL/GenBank/DDBJ databases">
        <title>Croceimicrobium hydrocarbonivorans gen. nov., sp. nov., a novel marine bacterium isolated from a bacterial consortium that degrades polyethylene terephthalate.</title>
        <authorList>
            <person name="Liu R."/>
        </authorList>
    </citation>
    <scope>NUCLEOTIDE SEQUENCE [LARGE SCALE GENOMIC DNA]</scope>
    <source>
        <strain evidence="6 7">A20-9</strain>
    </source>
</reference>
<dbReference type="SUPFAM" id="SSF46561">
    <property type="entry name" value="Ribosomal protein L29 (L29p)"/>
    <property type="match status" value="1"/>
</dbReference>
<dbReference type="AlphaFoldDB" id="A0A7H0VC97"/>
<protein>
    <recommendedName>
        <fullName evidence="4 5">Large ribosomal subunit protein uL29</fullName>
    </recommendedName>
</protein>
<dbReference type="RefSeq" id="WP_210757874.1">
    <property type="nucleotide sequence ID" value="NZ_CP060139.1"/>
</dbReference>
<keyword evidence="2 5" id="KW-0689">Ribosomal protein</keyword>
<evidence type="ECO:0000256" key="1">
    <source>
        <dbReference type="ARBA" id="ARBA00009254"/>
    </source>
</evidence>
<dbReference type="KEGG" id="chyd:H4K34_13285"/>